<dbReference type="EC" id="3.4.21.92" evidence="7"/>
<dbReference type="PANTHER" id="PTHR10381">
    <property type="entry name" value="ATP-DEPENDENT CLP PROTEASE PROTEOLYTIC SUBUNIT"/>
    <property type="match status" value="1"/>
</dbReference>
<keyword evidence="5 7" id="KW-0720">Serine protease</keyword>
<dbReference type="Pfam" id="PF00574">
    <property type="entry name" value="CLP_protease"/>
    <property type="match status" value="1"/>
</dbReference>
<evidence type="ECO:0000313" key="10">
    <source>
        <dbReference type="EMBL" id="QED88063.1"/>
    </source>
</evidence>
<dbReference type="SUPFAM" id="SSF52096">
    <property type="entry name" value="ClpP/crotonase"/>
    <property type="match status" value="1"/>
</dbReference>
<dbReference type="InterPro" id="IPR033135">
    <property type="entry name" value="ClpP_His_AS"/>
</dbReference>
<dbReference type="PRINTS" id="PR00127">
    <property type="entry name" value="CLPPROTEASEP"/>
</dbReference>
<dbReference type="GO" id="GO:0005737">
    <property type="term" value="C:cytoplasm"/>
    <property type="evidence" value="ECO:0007669"/>
    <property type="project" value="UniProtKB-SubCell"/>
</dbReference>
<dbReference type="GO" id="GO:0004176">
    <property type="term" value="F:ATP-dependent peptidase activity"/>
    <property type="evidence" value="ECO:0007669"/>
    <property type="project" value="InterPro"/>
</dbReference>
<evidence type="ECO:0000256" key="7">
    <source>
        <dbReference type="HAMAP-Rule" id="MF_00444"/>
    </source>
</evidence>
<comment type="subcellular location">
    <subcellularLocation>
        <location evidence="7">Cytoplasm</location>
    </subcellularLocation>
</comment>
<dbReference type="GO" id="GO:0009368">
    <property type="term" value="C:endopeptidase Clp complex"/>
    <property type="evidence" value="ECO:0007669"/>
    <property type="project" value="TreeGrafter"/>
</dbReference>
<dbReference type="InterPro" id="IPR029045">
    <property type="entry name" value="ClpP/crotonase-like_dom_sf"/>
</dbReference>
<feature type="active site" description="Nucleophile" evidence="7">
    <location>
        <position position="100"/>
    </location>
</feature>
<keyword evidence="4 7" id="KW-0378">Hydrolase</keyword>
<dbReference type="Gene3D" id="3.90.226.10">
    <property type="entry name" value="2-enoyl-CoA Hydratase, Chain A, domain 1"/>
    <property type="match status" value="1"/>
</dbReference>
<feature type="active site" evidence="7 8">
    <location>
        <position position="125"/>
    </location>
</feature>
<comment type="subunit">
    <text evidence="7">Fourteen ClpP subunits assemble into 2 heptameric rings which stack back to back to give a disk-like structure with a central cavity, resembling the structure of eukaryotic proteasomes.</text>
</comment>
<reference evidence="10" key="1">
    <citation type="journal article" date="2019" name="Appl. Environ. Microbiol.">
        <title>The ADEP biosynthetic gene cluster in Streptomyces hawaiiensis NRRL 15010 reveals an accessory clpP gene as a novel antibiotic resistance factor.</title>
        <authorList>
            <person name="Thomy D."/>
            <person name="Culp E."/>
            <person name="Adamek M."/>
            <person name="Cheng E.Y."/>
            <person name="Ziemert N."/>
            <person name="Wright G.D."/>
            <person name="Sass P."/>
            <person name="Brotz-Oesterhelt H."/>
        </authorList>
    </citation>
    <scope>NUCLEOTIDE SEQUENCE</scope>
    <source>
        <strain evidence="10">NRRL 15010</strain>
    </source>
</reference>
<organism evidence="10">
    <name type="scientific">Streptomyces hawaiiensis</name>
    <dbReference type="NCBI Taxonomy" id="67305"/>
    <lineage>
        <taxon>Bacteria</taxon>
        <taxon>Bacillati</taxon>
        <taxon>Actinomycetota</taxon>
        <taxon>Actinomycetes</taxon>
        <taxon>Kitasatosporales</taxon>
        <taxon>Streptomycetaceae</taxon>
        <taxon>Streptomyces</taxon>
    </lineage>
</organism>
<evidence type="ECO:0000256" key="3">
    <source>
        <dbReference type="ARBA" id="ARBA00022670"/>
    </source>
</evidence>
<dbReference type="InterPro" id="IPR001907">
    <property type="entry name" value="ClpP"/>
</dbReference>
<evidence type="ECO:0000256" key="5">
    <source>
        <dbReference type="ARBA" id="ARBA00022825"/>
    </source>
</evidence>
<evidence type="ECO:0000256" key="4">
    <source>
        <dbReference type="ARBA" id="ARBA00022801"/>
    </source>
</evidence>
<evidence type="ECO:0000256" key="1">
    <source>
        <dbReference type="ARBA" id="ARBA00007039"/>
    </source>
</evidence>
<keyword evidence="3 7" id="KW-0645">Protease</keyword>
<dbReference type="NCBIfam" id="NF009205">
    <property type="entry name" value="PRK12553.1"/>
    <property type="match status" value="1"/>
</dbReference>
<dbReference type="PROSITE" id="PS00382">
    <property type="entry name" value="CLP_PROTEASE_HIS"/>
    <property type="match status" value="1"/>
</dbReference>
<evidence type="ECO:0000256" key="9">
    <source>
        <dbReference type="RuleBase" id="RU003567"/>
    </source>
</evidence>
<comment type="catalytic activity">
    <reaction evidence="6 7 8">
        <text>Hydrolysis of proteins to small peptides in the presence of ATP and magnesium. alpha-casein is the usual test substrate. In the absence of ATP, only oligopeptides shorter than five residues are hydrolyzed (such as succinyl-Leu-Tyr-|-NHMec, and Leu-Tyr-Leu-|-Tyr-Trp, in which cleavage of the -Tyr-|-Leu- and -Tyr-|-Trp bonds also occurs).</text>
        <dbReference type="EC" id="3.4.21.92"/>
    </reaction>
</comment>
<dbReference type="InterPro" id="IPR023562">
    <property type="entry name" value="ClpP/TepA"/>
</dbReference>
<dbReference type="PANTHER" id="PTHR10381:SF70">
    <property type="entry name" value="ATP-DEPENDENT CLP PROTEASE PROTEOLYTIC SUBUNIT"/>
    <property type="match status" value="1"/>
</dbReference>
<protein>
    <recommendedName>
        <fullName evidence="7 9">ATP-dependent Clp protease proteolytic subunit</fullName>
        <ecNumber evidence="7">3.4.21.92</ecNumber>
    </recommendedName>
    <alternativeName>
        <fullName evidence="7">Endopeptidase Clp</fullName>
    </alternativeName>
</protein>
<proteinExistence type="inferred from homology"/>
<sequence>MKDIKELTGRTLGASRWNLNDQVMHRLMDERIIMLGQEVDDAGSNAICSQLLLLAGDSPRDISLYINSPGGSVTAGMAIYDTMNYIENDVVTVAMGTAASMGQFLLTAGTPGKRIVLPHAEILMHQPSAGLGGSASDIKIHAERLIRVKKRMIDITAQHTGRTVEEIKRDSDRDRWFSADEAVEYGLADRVEYVAATVPGNIGAAK</sequence>
<evidence type="ECO:0000256" key="6">
    <source>
        <dbReference type="ARBA" id="ARBA00034021"/>
    </source>
</evidence>
<dbReference type="AlphaFoldDB" id="A0A5B9BHW9"/>
<dbReference type="EMBL" id="MK047367">
    <property type="protein sequence ID" value="QED88063.1"/>
    <property type="molecule type" value="Genomic_DNA"/>
</dbReference>
<accession>A0A5B9BHW9</accession>
<evidence type="ECO:0000256" key="8">
    <source>
        <dbReference type="PROSITE-ProRule" id="PRU10086"/>
    </source>
</evidence>
<comment type="similarity">
    <text evidence="1 7 9">Belongs to the peptidase S14 family.</text>
</comment>
<keyword evidence="2 7" id="KW-0963">Cytoplasm</keyword>
<dbReference type="GO" id="GO:0006515">
    <property type="term" value="P:protein quality control for misfolded or incompletely synthesized proteins"/>
    <property type="evidence" value="ECO:0007669"/>
    <property type="project" value="TreeGrafter"/>
</dbReference>
<comment type="function">
    <text evidence="7">Cleaves peptides in various proteins in a process that requires ATP hydrolysis. Has a chymotrypsin-like activity. Plays a major role in the degradation of misfolded proteins.</text>
</comment>
<dbReference type="NCBIfam" id="NF001368">
    <property type="entry name" value="PRK00277.1"/>
    <property type="match status" value="1"/>
</dbReference>
<dbReference type="CDD" id="cd07017">
    <property type="entry name" value="S14_ClpP_2"/>
    <property type="match status" value="1"/>
</dbReference>
<dbReference type="GO" id="GO:0004252">
    <property type="term" value="F:serine-type endopeptidase activity"/>
    <property type="evidence" value="ECO:0007669"/>
    <property type="project" value="UniProtKB-UniRule"/>
</dbReference>
<evidence type="ECO:0000256" key="2">
    <source>
        <dbReference type="ARBA" id="ARBA00022490"/>
    </source>
</evidence>
<dbReference type="FunFam" id="3.90.226.10:FF:000002">
    <property type="entry name" value="ATP-dependent Clp protease proteolytic subunit"/>
    <property type="match status" value="1"/>
</dbReference>
<dbReference type="GO" id="GO:0051117">
    <property type="term" value="F:ATPase binding"/>
    <property type="evidence" value="ECO:0007669"/>
    <property type="project" value="TreeGrafter"/>
</dbReference>
<dbReference type="HAMAP" id="MF_00444">
    <property type="entry name" value="ClpP"/>
    <property type="match status" value="1"/>
</dbReference>
<name>A0A5B9BHW9_9ACTN</name>
<gene>
    <name evidence="10" type="primary">clpPADEP</name>
    <name evidence="7" type="synonym">clpP</name>
</gene>